<evidence type="ECO:0000256" key="9">
    <source>
        <dbReference type="ARBA" id="ARBA00023065"/>
    </source>
</evidence>
<accession>A0A2P8D2S7</accession>
<feature type="domain" description="TonB-dependent receptor plug" evidence="17">
    <location>
        <begin position="132"/>
        <end position="226"/>
    </location>
</feature>
<evidence type="ECO:0000313" key="19">
    <source>
        <dbReference type="Proteomes" id="UP000240572"/>
    </source>
</evidence>
<organism evidence="18 19">
    <name type="scientific">Taibaiella chishuiensis</name>
    <dbReference type="NCBI Taxonomy" id="1434707"/>
    <lineage>
        <taxon>Bacteria</taxon>
        <taxon>Pseudomonadati</taxon>
        <taxon>Bacteroidota</taxon>
        <taxon>Chitinophagia</taxon>
        <taxon>Chitinophagales</taxon>
        <taxon>Chitinophagaceae</taxon>
        <taxon>Taibaiella</taxon>
    </lineage>
</organism>
<comment type="subcellular location">
    <subcellularLocation>
        <location evidence="1 14">Cell outer membrane</location>
        <topology evidence="1 14">Multi-pass membrane protein</topology>
    </subcellularLocation>
</comment>
<keyword evidence="9" id="KW-0406">Ion transport</keyword>
<keyword evidence="19" id="KW-1185">Reference proteome</keyword>
<evidence type="ECO:0000256" key="1">
    <source>
        <dbReference type="ARBA" id="ARBA00004571"/>
    </source>
</evidence>
<dbReference type="Pfam" id="PF07715">
    <property type="entry name" value="Plug"/>
    <property type="match status" value="1"/>
</dbReference>
<keyword evidence="5" id="KW-0410">Iron transport</keyword>
<dbReference type="InterPro" id="IPR000531">
    <property type="entry name" value="Beta-barrel_TonB"/>
</dbReference>
<dbReference type="SUPFAM" id="SSF56935">
    <property type="entry name" value="Porins"/>
    <property type="match status" value="1"/>
</dbReference>
<dbReference type="GO" id="GO:0030246">
    <property type="term" value="F:carbohydrate binding"/>
    <property type="evidence" value="ECO:0007669"/>
    <property type="project" value="InterPro"/>
</dbReference>
<evidence type="ECO:0000259" key="16">
    <source>
        <dbReference type="Pfam" id="PF00593"/>
    </source>
</evidence>
<evidence type="ECO:0000256" key="11">
    <source>
        <dbReference type="ARBA" id="ARBA00023136"/>
    </source>
</evidence>
<keyword evidence="13 14" id="KW-0998">Cell outer membrane</keyword>
<evidence type="ECO:0000256" key="2">
    <source>
        <dbReference type="ARBA" id="ARBA00009810"/>
    </source>
</evidence>
<evidence type="ECO:0000256" key="3">
    <source>
        <dbReference type="ARBA" id="ARBA00022448"/>
    </source>
</evidence>
<dbReference type="GO" id="GO:0038023">
    <property type="term" value="F:signaling receptor activity"/>
    <property type="evidence" value="ECO:0007669"/>
    <property type="project" value="InterPro"/>
</dbReference>
<dbReference type="NCBIfam" id="TIGR01783">
    <property type="entry name" value="TonB-siderophor"/>
    <property type="match status" value="1"/>
</dbReference>
<dbReference type="InterPro" id="IPR036942">
    <property type="entry name" value="Beta-barrel_TonB_sf"/>
</dbReference>
<dbReference type="GO" id="GO:0015344">
    <property type="term" value="F:siderophore uptake transmembrane transporter activity"/>
    <property type="evidence" value="ECO:0007669"/>
    <property type="project" value="TreeGrafter"/>
</dbReference>
<dbReference type="Gene3D" id="2.60.40.1120">
    <property type="entry name" value="Carboxypeptidase-like, regulatory domain"/>
    <property type="match status" value="1"/>
</dbReference>
<keyword evidence="11 14" id="KW-0472">Membrane</keyword>
<dbReference type="InterPro" id="IPR039426">
    <property type="entry name" value="TonB-dep_rcpt-like"/>
</dbReference>
<dbReference type="RefSeq" id="WP_106523414.1">
    <property type="nucleotide sequence ID" value="NZ_PYGD01000005.1"/>
</dbReference>
<evidence type="ECO:0000256" key="12">
    <source>
        <dbReference type="ARBA" id="ARBA00023170"/>
    </source>
</evidence>
<dbReference type="Pfam" id="PF00593">
    <property type="entry name" value="TonB_dep_Rec_b-barrel"/>
    <property type="match status" value="1"/>
</dbReference>
<dbReference type="SUPFAM" id="SSF49452">
    <property type="entry name" value="Starch-binding domain-like"/>
    <property type="match status" value="1"/>
</dbReference>
<evidence type="ECO:0000256" key="13">
    <source>
        <dbReference type="ARBA" id="ARBA00023237"/>
    </source>
</evidence>
<keyword evidence="6 14" id="KW-0812">Transmembrane</keyword>
<keyword evidence="3 14" id="KW-0813">Transport</keyword>
<dbReference type="EMBL" id="PYGD01000005">
    <property type="protein sequence ID" value="PSK91515.1"/>
    <property type="molecule type" value="Genomic_DNA"/>
</dbReference>
<evidence type="ECO:0000313" key="18">
    <source>
        <dbReference type="EMBL" id="PSK91515.1"/>
    </source>
</evidence>
<dbReference type="Proteomes" id="UP000240572">
    <property type="component" value="Unassembled WGS sequence"/>
</dbReference>
<keyword evidence="10 15" id="KW-0798">TonB box</keyword>
<dbReference type="Gene3D" id="2.170.130.10">
    <property type="entry name" value="TonB-dependent receptor, plug domain"/>
    <property type="match status" value="1"/>
</dbReference>
<evidence type="ECO:0000256" key="15">
    <source>
        <dbReference type="RuleBase" id="RU003357"/>
    </source>
</evidence>
<evidence type="ECO:0000256" key="14">
    <source>
        <dbReference type="PROSITE-ProRule" id="PRU01360"/>
    </source>
</evidence>
<proteinExistence type="inferred from homology"/>
<dbReference type="InterPro" id="IPR013784">
    <property type="entry name" value="Carb-bd-like_fold"/>
</dbReference>
<dbReference type="CDD" id="cd01347">
    <property type="entry name" value="ligand_gated_channel"/>
    <property type="match status" value="1"/>
</dbReference>
<evidence type="ECO:0000259" key="17">
    <source>
        <dbReference type="Pfam" id="PF07715"/>
    </source>
</evidence>
<protein>
    <submittedName>
        <fullName evidence="18">Iron complex outermembrane receptor protein</fullName>
    </submittedName>
</protein>
<comment type="similarity">
    <text evidence="2 14 15">Belongs to the TonB-dependent receptor family.</text>
</comment>
<comment type="caution">
    <text evidence="18">The sequence shown here is derived from an EMBL/GenBank/DDBJ whole genome shotgun (WGS) entry which is preliminary data.</text>
</comment>
<dbReference type="PROSITE" id="PS52016">
    <property type="entry name" value="TONB_DEPENDENT_REC_3"/>
    <property type="match status" value="1"/>
</dbReference>
<dbReference type="PANTHER" id="PTHR32552:SF68">
    <property type="entry name" value="FERRICHROME OUTER MEMBRANE TRANSPORTER_PHAGE RECEPTOR"/>
    <property type="match status" value="1"/>
</dbReference>
<dbReference type="Gene3D" id="2.40.170.20">
    <property type="entry name" value="TonB-dependent receptor, beta-barrel domain"/>
    <property type="match status" value="1"/>
</dbReference>
<reference evidence="18 19" key="1">
    <citation type="submission" date="2018-03" db="EMBL/GenBank/DDBJ databases">
        <title>Genomic Encyclopedia of Type Strains, Phase III (KMG-III): the genomes of soil and plant-associated and newly described type strains.</title>
        <authorList>
            <person name="Whitman W."/>
        </authorList>
    </citation>
    <scope>NUCLEOTIDE SEQUENCE [LARGE SCALE GENOMIC DNA]</scope>
    <source>
        <strain evidence="18 19">CGMCC 1.12700</strain>
    </source>
</reference>
<dbReference type="GO" id="GO:0009279">
    <property type="term" value="C:cell outer membrane"/>
    <property type="evidence" value="ECO:0007669"/>
    <property type="project" value="UniProtKB-SubCell"/>
</dbReference>
<dbReference type="InterPro" id="IPR010105">
    <property type="entry name" value="TonB_sidphr_rcpt"/>
</dbReference>
<dbReference type="GO" id="GO:0015891">
    <property type="term" value="P:siderophore transport"/>
    <property type="evidence" value="ECO:0007669"/>
    <property type="project" value="InterPro"/>
</dbReference>
<name>A0A2P8D2S7_9BACT</name>
<evidence type="ECO:0000256" key="7">
    <source>
        <dbReference type="ARBA" id="ARBA00022729"/>
    </source>
</evidence>
<evidence type="ECO:0000256" key="5">
    <source>
        <dbReference type="ARBA" id="ARBA00022496"/>
    </source>
</evidence>
<dbReference type="Pfam" id="PF13715">
    <property type="entry name" value="CarbopepD_reg_2"/>
    <property type="match status" value="1"/>
</dbReference>
<dbReference type="AlphaFoldDB" id="A0A2P8D2S7"/>
<keyword evidence="8" id="KW-0408">Iron</keyword>
<keyword evidence="4 14" id="KW-1134">Transmembrane beta strand</keyword>
<keyword evidence="7" id="KW-0732">Signal</keyword>
<dbReference type="PANTHER" id="PTHR32552">
    <property type="entry name" value="FERRICHROME IRON RECEPTOR-RELATED"/>
    <property type="match status" value="1"/>
</dbReference>
<sequence>MIRKLPLLFLSFFLYVPFIFGQDGIIKGVVKTADGQGAEWVTIGMKGTAKGTVTGAGGAFQLKRIAAGSYILTATSVGLEPQEQPVTLSAGETVTLSFILKENAAQLKEVVVPFDRSDKVNTVVAKMPLKNLENPQVYNSVSIETMRQQGITNYDDALRNVPGIARTWESTGRGSDGATYFALRGFEAQPSLINGLPGLTSGNLDLANVEEIQVIKGPSATLFGGATYAYGGMINTITKKPYFDFGGAVSYTAGSFGLNRVTADVNAPLSKTEKIALRINTAYHTENSFQDAGFKKSFFIAPSLTYEVNERLSFQVLTEILQEERAVAPIFFHSDRAHPLLYKDIAALNLDNRQSFMSNDLTLKNPRFNLQAQMLYKLSPNWSSQTVVSRGSVKSDGYYSYIWDDDYGDNYFGQYFHKEMMTTATTDIQQNFNGDFKISKMRNRLLVGLDYFNRNVINNGSGWATVRHVTPQQAEVQYINPATGDTVAPVYLTRALVDQALANTGGTKSNVSNSAYSAYVSDVLNITPSLIAMVGLRADYFVSKGEKSTTADDFNQFALSPKFGLVYQPVLEKVSLFANYMNAFVNVSPQTVSDADGRNPRVLSFKPEHANQWEAGVKTTLFADKLGFTVSYYDIRVADRVYPDPANPNNSLQGGEVGSKGFEIDLNAHPIPGLQLIAGYSHNTTKITKGNNEDFYNEPGRAPGGQGPQDQANFWANYRFLKGALRNFGLGIGGNYAGTYKVIDNSVTGVFNLPAYTLVNAAISYSAAHYRIAFNLNNITNTTYYIGYWSVNPQRPRNFTLNFAYTFGN</sequence>
<evidence type="ECO:0000256" key="10">
    <source>
        <dbReference type="ARBA" id="ARBA00023077"/>
    </source>
</evidence>
<dbReference type="InterPro" id="IPR037066">
    <property type="entry name" value="Plug_dom_sf"/>
</dbReference>
<dbReference type="InterPro" id="IPR012910">
    <property type="entry name" value="Plug_dom"/>
</dbReference>
<dbReference type="OrthoDB" id="9758472at2"/>
<evidence type="ECO:0000256" key="6">
    <source>
        <dbReference type="ARBA" id="ARBA00022692"/>
    </source>
</evidence>
<evidence type="ECO:0000256" key="4">
    <source>
        <dbReference type="ARBA" id="ARBA00022452"/>
    </source>
</evidence>
<evidence type="ECO:0000256" key="8">
    <source>
        <dbReference type="ARBA" id="ARBA00023004"/>
    </source>
</evidence>
<keyword evidence="12 18" id="KW-0675">Receptor</keyword>
<gene>
    <name evidence="18" type="ORF">B0I18_10598</name>
</gene>
<feature type="domain" description="TonB-dependent receptor-like beta-barrel" evidence="16">
    <location>
        <begin position="351"/>
        <end position="779"/>
    </location>
</feature>